<dbReference type="OrthoDB" id="1063609at2759"/>
<protein>
    <recommendedName>
        <fullName evidence="2">Knottins-like domain-containing protein</fullName>
    </recommendedName>
</protein>
<organism evidence="3 4">
    <name type="scientific">Handroanthus impetiginosus</name>
    <dbReference type="NCBI Taxonomy" id="429701"/>
    <lineage>
        <taxon>Eukaryota</taxon>
        <taxon>Viridiplantae</taxon>
        <taxon>Streptophyta</taxon>
        <taxon>Embryophyta</taxon>
        <taxon>Tracheophyta</taxon>
        <taxon>Spermatophyta</taxon>
        <taxon>Magnoliopsida</taxon>
        <taxon>eudicotyledons</taxon>
        <taxon>Gunneridae</taxon>
        <taxon>Pentapetalae</taxon>
        <taxon>asterids</taxon>
        <taxon>lamiids</taxon>
        <taxon>Lamiales</taxon>
        <taxon>Bignoniaceae</taxon>
        <taxon>Crescentiina</taxon>
        <taxon>Tabebuia alliance</taxon>
        <taxon>Handroanthus</taxon>
    </lineage>
</organism>
<accession>A0A2G9GIW2</accession>
<feature type="chain" id="PRO_5013567294" description="Knottins-like domain-containing protein" evidence="1">
    <location>
        <begin position="23"/>
        <end position="85"/>
    </location>
</feature>
<dbReference type="PROSITE" id="PS00940">
    <property type="entry name" value="GAMMA_THIONIN"/>
    <property type="match status" value="1"/>
</dbReference>
<dbReference type="AlphaFoldDB" id="A0A2G9GIW2"/>
<evidence type="ECO:0000256" key="1">
    <source>
        <dbReference type="SAM" id="SignalP"/>
    </source>
</evidence>
<dbReference type="Proteomes" id="UP000231279">
    <property type="component" value="Unassembled WGS sequence"/>
</dbReference>
<dbReference type="InterPro" id="IPR008176">
    <property type="entry name" value="Defensin_plant"/>
</dbReference>
<dbReference type="SUPFAM" id="SSF57095">
    <property type="entry name" value="Scorpion toxin-like"/>
    <property type="match status" value="1"/>
</dbReference>
<comment type="caution">
    <text evidence="3">The sequence shown here is derived from an EMBL/GenBank/DDBJ whole genome shotgun (WGS) entry which is preliminary data.</text>
</comment>
<proteinExistence type="predicted"/>
<dbReference type="Gene3D" id="3.30.30.10">
    <property type="entry name" value="Knottin, scorpion toxin-like"/>
    <property type="match status" value="1"/>
</dbReference>
<dbReference type="STRING" id="429701.A0A2G9GIW2"/>
<gene>
    <name evidence="3" type="ORF">CDL12_22498</name>
</gene>
<keyword evidence="1" id="KW-0732">Signal</keyword>
<reference evidence="4" key="1">
    <citation type="journal article" date="2018" name="Gigascience">
        <title>Genome assembly of the Pink Ipe (Handroanthus impetiginosus, Bignoniaceae), a highly valued, ecologically keystone Neotropical timber forest tree.</title>
        <authorList>
            <person name="Silva-Junior O.B."/>
            <person name="Grattapaglia D."/>
            <person name="Novaes E."/>
            <person name="Collevatti R.G."/>
        </authorList>
    </citation>
    <scope>NUCLEOTIDE SEQUENCE [LARGE SCALE GENOMIC DNA]</scope>
    <source>
        <strain evidence="4">cv. UFG-1</strain>
    </source>
</reference>
<dbReference type="InterPro" id="IPR003614">
    <property type="entry name" value="Knottins"/>
</dbReference>
<feature type="domain" description="Knottins-like" evidence="2">
    <location>
        <begin position="39"/>
        <end position="85"/>
    </location>
</feature>
<dbReference type="EMBL" id="NKXS01004950">
    <property type="protein sequence ID" value="PIN04960.1"/>
    <property type="molecule type" value="Genomic_DNA"/>
</dbReference>
<keyword evidence="4" id="KW-1185">Reference proteome</keyword>
<evidence type="ECO:0000259" key="2">
    <source>
        <dbReference type="Pfam" id="PF00304"/>
    </source>
</evidence>
<feature type="signal peptide" evidence="1">
    <location>
        <begin position="1"/>
        <end position="22"/>
    </location>
</feature>
<dbReference type="Pfam" id="PF00304">
    <property type="entry name" value="Gamma-thionin"/>
    <property type="match status" value="1"/>
</dbReference>
<evidence type="ECO:0000313" key="4">
    <source>
        <dbReference type="Proteomes" id="UP000231279"/>
    </source>
</evidence>
<dbReference type="InterPro" id="IPR036574">
    <property type="entry name" value="Scorpion_toxin-like_sf"/>
</dbReference>
<dbReference type="GO" id="GO:0006952">
    <property type="term" value="P:defense response"/>
    <property type="evidence" value="ECO:0007669"/>
    <property type="project" value="InterPro"/>
</dbReference>
<sequence length="85" mass="9734">MKCSNLVIVTAVFLLLLLLINGEKTEGNSAKGVKIGRRKICKYKSRKFWGLCLIDIRCTDVCKCEGFQFGDSQGPRHHYYCYNHC</sequence>
<evidence type="ECO:0000313" key="3">
    <source>
        <dbReference type="EMBL" id="PIN04960.1"/>
    </source>
</evidence>
<name>A0A2G9GIW2_9LAMI</name>